<name>A0ACB9G4B5_9ASTR</name>
<sequence>MAMGSSEISSSKTELDKYLGEECKPKDQQFDILLWWKLNQCRYPILAKMARDVLAILVLRLPRSQLLAPVDGCLIVSAHP</sequence>
<accession>A0ACB9G4B5</accession>
<dbReference type="EMBL" id="CM042032">
    <property type="protein sequence ID" value="KAI3777903.1"/>
    <property type="molecule type" value="Genomic_DNA"/>
</dbReference>
<keyword evidence="2" id="KW-1185">Reference proteome</keyword>
<organism evidence="1 2">
    <name type="scientific">Smallanthus sonchifolius</name>
    <dbReference type="NCBI Taxonomy" id="185202"/>
    <lineage>
        <taxon>Eukaryota</taxon>
        <taxon>Viridiplantae</taxon>
        <taxon>Streptophyta</taxon>
        <taxon>Embryophyta</taxon>
        <taxon>Tracheophyta</taxon>
        <taxon>Spermatophyta</taxon>
        <taxon>Magnoliopsida</taxon>
        <taxon>eudicotyledons</taxon>
        <taxon>Gunneridae</taxon>
        <taxon>Pentapetalae</taxon>
        <taxon>asterids</taxon>
        <taxon>campanulids</taxon>
        <taxon>Asterales</taxon>
        <taxon>Asteraceae</taxon>
        <taxon>Asteroideae</taxon>
        <taxon>Heliantheae alliance</taxon>
        <taxon>Millerieae</taxon>
        <taxon>Smallanthus</taxon>
    </lineage>
</organism>
<protein>
    <submittedName>
        <fullName evidence="1">Uncharacterized protein</fullName>
    </submittedName>
</protein>
<gene>
    <name evidence="1" type="ORF">L1987_47706</name>
</gene>
<proteinExistence type="predicted"/>
<evidence type="ECO:0000313" key="1">
    <source>
        <dbReference type="EMBL" id="KAI3777903.1"/>
    </source>
</evidence>
<comment type="caution">
    <text evidence="1">The sequence shown here is derived from an EMBL/GenBank/DDBJ whole genome shotgun (WGS) entry which is preliminary data.</text>
</comment>
<evidence type="ECO:0000313" key="2">
    <source>
        <dbReference type="Proteomes" id="UP001056120"/>
    </source>
</evidence>
<dbReference type="Proteomes" id="UP001056120">
    <property type="component" value="Linkage Group LG15"/>
</dbReference>
<reference evidence="2" key="1">
    <citation type="journal article" date="2022" name="Mol. Ecol. Resour.">
        <title>The genomes of chicory, endive, great burdock and yacon provide insights into Asteraceae palaeo-polyploidization history and plant inulin production.</title>
        <authorList>
            <person name="Fan W."/>
            <person name="Wang S."/>
            <person name="Wang H."/>
            <person name="Wang A."/>
            <person name="Jiang F."/>
            <person name="Liu H."/>
            <person name="Zhao H."/>
            <person name="Xu D."/>
            <person name="Zhang Y."/>
        </authorList>
    </citation>
    <scope>NUCLEOTIDE SEQUENCE [LARGE SCALE GENOMIC DNA]</scope>
    <source>
        <strain evidence="2">cv. Yunnan</strain>
    </source>
</reference>
<reference evidence="1 2" key="2">
    <citation type="journal article" date="2022" name="Mol. Ecol. Resour.">
        <title>The genomes of chicory, endive, great burdock and yacon provide insights into Asteraceae paleo-polyploidization history and plant inulin production.</title>
        <authorList>
            <person name="Fan W."/>
            <person name="Wang S."/>
            <person name="Wang H."/>
            <person name="Wang A."/>
            <person name="Jiang F."/>
            <person name="Liu H."/>
            <person name="Zhao H."/>
            <person name="Xu D."/>
            <person name="Zhang Y."/>
        </authorList>
    </citation>
    <scope>NUCLEOTIDE SEQUENCE [LARGE SCALE GENOMIC DNA]</scope>
    <source>
        <strain evidence="2">cv. Yunnan</strain>
        <tissue evidence="1">Leaves</tissue>
    </source>
</reference>